<dbReference type="EMBL" id="FR854088">
    <property type="protein sequence ID" value="CCA88622.1"/>
    <property type="molecule type" value="Genomic_DNA"/>
</dbReference>
<feature type="coiled-coil region" evidence="1">
    <location>
        <begin position="269"/>
        <end position="303"/>
    </location>
</feature>
<dbReference type="GO" id="GO:0016887">
    <property type="term" value="F:ATP hydrolysis activity"/>
    <property type="evidence" value="ECO:0007669"/>
    <property type="project" value="InterPro"/>
</dbReference>
<accession>G3A401</accession>
<evidence type="ECO:0000256" key="1">
    <source>
        <dbReference type="SAM" id="Coils"/>
    </source>
</evidence>
<proteinExistence type="predicted"/>
<dbReference type="PANTHER" id="PTHR32114:SF2">
    <property type="entry name" value="ABC TRANSPORTER ABCH.3"/>
    <property type="match status" value="1"/>
</dbReference>
<protein>
    <recommendedName>
        <fullName evidence="2">Rad50/SbcC-type AAA domain-containing protein</fullName>
    </recommendedName>
</protein>
<gene>
    <name evidence="3" type="ORF">RALSY_30372</name>
</gene>
<organism evidence="3">
    <name type="scientific">Ralstonia syzygii R24</name>
    <dbReference type="NCBI Taxonomy" id="907261"/>
    <lineage>
        <taxon>Bacteria</taxon>
        <taxon>Pseudomonadati</taxon>
        <taxon>Pseudomonadota</taxon>
        <taxon>Betaproteobacteria</taxon>
        <taxon>Burkholderiales</taxon>
        <taxon>Burkholderiaceae</taxon>
        <taxon>Ralstonia</taxon>
        <taxon>Ralstonia solanacearum species complex</taxon>
    </lineage>
</organism>
<dbReference type="AlphaFoldDB" id="G3A401"/>
<dbReference type="GO" id="GO:0006302">
    <property type="term" value="P:double-strand break repair"/>
    <property type="evidence" value="ECO:0007669"/>
    <property type="project" value="InterPro"/>
</dbReference>
<feature type="coiled-coil region" evidence="1">
    <location>
        <begin position="439"/>
        <end position="473"/>
    </location>
</feature>
<evidence type="ECO:0000313" key="3">
    <source>
        <dbReference type="EMBL" id="CCA88622.1"/>
    </source>
</evidence>
<evidence type="ECO:0000259" key="2">
    <source>
        <dbReference type="Pfam" id="PF13476"/>
    </source>
</evidence>
<reference evidence="3" key="1">
    <citation type="journal article" date="2011" name="PLoS ONE">
        <title>Ralstonia syzygii, the Blood Disease Bacterium and some Asian R. solanacearum strains form a single genomic species despite divergent lifestyles.</title>
        <authorList>
            <person name="Remenant B."/>
            <person name="de Cambiaire J.C."/>
            <person name="Cellier G."/>
            <person name="Jacobs J.M."/>
            <person name="Mangenot S."/>
            <person name="Barbe V."/>
            <person name="Lajus A."/>
            <person name="Vallenet D."/>
            <person name="Medigue C."/>
            <person name="Fegan M."/>
            <person name="Allen C."/>
            <person name="Prior P."/>
        </authorList>
    </citation>
    <scope>NUCLEOTIDE SEQUENCE</scope>
    <source>
        <strain evidence="3">R24</strain>
    </source>
</reference>
<feature type="domain" description="Rad50/SbcC-type AAA" evidence="2">
    <location>
        <begin position="12"/>
        <end position="298"/>
    </location>
</feature>
<sequence>MKSKIRLPIFARLSIRNYSLYPGIDNRGLDLEFPPGITVLAGINGVGKTTLLNLLMRMLLGPLERAKADRDLSRISKRELVLDKRFSFFADRVPKKLDDNATATLDFTVGDRAITVTRSLNTMALKSVKVNGRSRSITTELQFSEEMARLCGLASSYDYHVVVRYLQFFTEERQPILWSAAIQYEFFKILFLDRALTEETNSTFASIQRLDSIYRNRIHQLNAREERLKKGQAAALAVQNIDDLLTRIEAAKVARSTAVEDHLKHQELVASLQSQARDLDIEFNQAEATLADLEDELENADAAFIAQALPTIDDKAKFLMAGLSSGQGCFVCGSRNRSQRQTIAKQLKEGNCFVCHHPIVGRGKSADVKPLAAAQVRILEQKVEEIRAIAAAIDIKRDAVSQQITPALQALRQSSSRNLAAEMALGMLQAQLPDPPEASRALEAELNAERAELDLMDSQRKALTEQYRELIKRGREQVEIFKETLRTKLTAYAEAFLQETVAVQFDARDKMKIATGAGQVGIPSFSILMTSSTHEVPKERLTSDNVSESQKEFLDLAFRMTLLDMVCSDGATTLVIETPEASLDSWFMLRAAALMRRFAPADSGPVRNLIATSNLNGTAMIPALLGRVGKDGKPRRGSKTTGAQLIDLLRVTAKSNTLKEGAARALLEEELGKFHG</sequence>
<dbReference type="InterPro" id="IPR027417">
    <property type="entry name" value="P-loop_NTPase"/>
</dbReference>
<dbReference type="Pfam" id="PF13476">
    <property type="entry name" value="AAA_23"/>
    <property type="match status" value="1"/>
</dbReference>
<dbReference type="PANTHER" id="PTHR32114">
    <property type="entry name" value="ABC TRANSPORTER ABCH.3"/>
    <property type="match status" value="1"/>
</dbReference>
<keyword evidence="1" id="KW-0175">Coiled coil</keyword>
<name>G3A401_9RALS</name>
<dbReference type="Gene3D" id="3.40.50.300">
    <property type="entry name" value="P-loop containing nucleotide triphosphate hydrolases"/>
    <property type="match status" value="2"/>
</dbReference>
<dbReference type="SUPFAM" id="SSF52540">
    <property type="entry name" value="P-loop containing nucleoside triphosphate hydrolases"/>
    <property type="match status" value="1"/>
</dbReference>
<reference evidence="3" key="2">
    <citation type="submission" date="2011-04" db="EMBL/GenBank/DDBJ databases">
        <authorList>
            <person name="Genoscope - CEA"/>
        </authorList>
    </citation>
    <scope>NUCLEOTIDE SEQUENCE</scope>
    <source>
        <strain evidence="3">R24</strain>
    </source>
</reference>
<dbReference type="RefSeq" id="WP_197331728.1">
    <property type="nucleotide sequence ID" value="NZ_CP115944.1"/>
</dbReference>
<dbReference type="InterPro" id="IPR038729">
    <property type="entry name" value="Rad50/SbcC_AAA"/>
</dbReference>